<dbReference type="Proteomes" id="UP001275436">
    <property type="component" value="Unassembled WGS sequence"/>
</dbReference>
<dbReference type="PROSITE" id="PS51186">
    <property type="entry name" value="GNAT"/>
    <property type="match status" value="1"/>
</dbReference>
<dbReference type="RefSeq" id="WP_317958363.1">
    <property type="nucleotide sequence ID" value="NZ_BSKO01000001.1"/>
</dbReference>
<keyword evidence="5" id="KW-1185">Reference proteome</keyword>
<accession>A0ABQ5TP41</accession>
<organism evidence="4 5">
    <name type="scientific">Oceanobacillus kimchii</name>
    <dbReference type="NCBI Taxonomy" id="746691"/>
    <lineage>
        <taxon>Bacteria</taxon>
        <taxon>Bacillati</taxon>
        <taxon>Bacillota</taxon>
        <taxon>Bacilli</taxon>
        <taxon>Bacillales</taxon>
        <taxon>Bacillaceae</taxon>
        <taxon>Oceanobacillus</taxon>
    </lineage>
</organism>
<sequence>MQIMRANEFNDQYVREKFSKTFVDGFGEDLRYFTEDKEKLAKALEHIFILENFYITVVDEDIAAITFCTNGDKLAIQHNKKELRKNLGWLKGTIANVVFKKEFQKPPVKTGDKIANIGFVATAEKYRRQGMASTLMNYILSLPQYETFLLETIADTNTSALQLYKNLGFKEIKRTKQKHTKFSGINYYIDMAYKKNG</sequence>
<comment type="caution">
    <text evidence="4">The sequence shown here is derived from an EMBL/GenBank/DDBJ whole genome shotgun (WGS) entry which is preliminary data.</text>
</comment>
<keyword evidence="2" id="KW-0012">Acyltransferase</keyword>
<dbReference type="EMBL" id="BSKO01000001">
    <property type="protein sequence ID" value="GLO67882.1"/>
    <property type="molecule type" value="Genomic_DNA"/>
</dbReference>
<protein>
    <recommendedName>
        <fullName evidence="3">N-acetyltransferase domain-containing protein</fullName>
    </recommendedName>
</protein>
<evidence type="ECO:0000259" key="3">
    <source>
        <dbReference type="PROSITE" id="PS51186"/>
    </source>
</evidence>
<gene>
    <name evidence="4" type="ORF">MACH08_36660</name>
</gene>
<evidence type="ECO:0000256" key="1">
    <source>
        <dbReference type="ARBA" id="ARBA00022679"/>
    </source>
</evidence>
<keyword evidence="1" id="KW-0808">Transferase</keyword>
<name>A0ABQ5TP41_9BACI</name>
<dbReference type="Gene3D" id="3.40.630.30">
    <property type="match status" value="1"/>
</dbReference>
<evidence type="ECO:0000313" key="5">
    <source>
        <dbReference type="Proteomes" id="UP001275436"/>
    </source>
</evidence>
<dbReference type="SUPFAM" id="SSF55729">
    <property type="entry name" value="Acyl-CoA N-acyltransferases (Nat)"/>
    <property type="match status" value="1"/>
</dbReference>
<dbReference type="InterPro" id="IPR050680">
    <property type="entry name" value="YpeA/RimI_acetyltransf"/>
</dbReference>
<dbReference type="PANTHER" id="PTHR43420:SF12">
    <property type="entry name" value="N-ACETYLTRANSFERASE DOMAIN-CONTAINING PROTEIN"/>
    <property type="match status" value="1"/>
</dbReference>
<evidence type="ECO:0000256" key="2">
    <source>
        <dbReference type="ARBA" id="ARBA00023315"/>
    </source>
</evidence>
<feature type="domain" description="N-acetyltransferase" evidence="3">
    <location>
        <begin position="1"/>
        <end position="192"/>
    </location>
</feature>
<dbReference type="CDD" id="cd04301">
    <property type="entry name" value="NAT_SF"/>
    <property type="match status" value="1"/>
</dbReference>
<evidence type="ECO:0000313" key="4">
    <source>
        <dbReference type="EMBL" id="GLO67882.1"/>
    </source>
</evidence>
<dbReference type="InterPro" id="IPR000182">
    <property type="entry name" value="GNAT_dom"/>
</dbReference>
<reference evidence="4 5" key="1">
    <citation type="submission" date="2023-02" db="EMBL/GenBank/DDBJ databases">
        <title>Oceanobacillus kimchii IFOP_LL358 isolated form Alexandrium catenella lab strain.</title>
        <authorList>
            <person name="Gajardo G."/>
            <person name="Ueki S."/>
            <person name="Maruyama F."/>
        </authorList>
    </citation>
    <scope>NUCLEOTIDE SEQUENCE [LARGE SCALE GENOMIC DNA]</scope>
    <source>
        <strain evidence="4 5">IFOP_LL358</strain>
    </source>
</reference>
<proteinExistence type="predicted"/>
<dbReference type="Pfam" id="PF13508">
    <property type="entry name" value="Acetyltransf_7"/>
    <property type="match status" value="1"/>
</dbReference>
<dbReference type="InterPro" id="IPR016181">
    <property type="entry name" value="Acyl_CoA_acyltransferase"/>
</dbReference>
<dbReference type="PANTHER" id="PTHR43420">
    <property type="entry name" value="ACETYLTRANSFERASE"/>
    <property type="match status" value="1"/>
</dbReference>